<dbReference type="Pfam" id="PF09331">
    <property type="entry name" value="DUF1985"/>
    <property type="match status" value="1"/>
</dbReference>
<sequence length="305" mass="34871">MDDYTPATTRLTRGIHLHGRKFDEKPSFSLGLTQEFGEVAGSIARSKATGEGGIKHQGDASSAKKRKGKEIELPMNSSEDAIMIHVNGTTLRFIIRDFAIISWLKCSDNESNFVFNTEEPNRIILQYFDAGKPITKKQLVDNFNNKVWGDNDDDGSLYMDYPWGKKAFDLLIQHLHTKVKHDGKYYRLYDFPLALQKTKKDFRRLDYFAKGMFRDDNNPDPPCPINNKGKEKVESGLSAPMKKLRHTVIHTDQMKTQPILRKSPRLVTVPKKVKLPPLKSQAKQRANAAAYQGIKLEKPSYCHFW</sequence>
<dbReference type="PANTHER" id="PTHR48450">
    <property type="entry name" value="DUF1985 DOMAIN-CONTAINING PROTEIN"/>
    <property type="match status" value="1"/>
</dbReference>
<name>A0A9J5X848_SOLCO</name>
<comment type="caution">
    <text evidence="3">The sequence shown here is derived from an EMBL/GenBank/DDBJ whole genome shotgun (WGS) entry which is preliminary data.</text>
</comment>
<protein>
    <recommendedName>
        <fullName evidence="2">DUF1985 domain-containing protein</fullName>
    </recommendedName>
</protein>
<evidence type="ECO:0000313" key="4">
    <source>
        <dbReference type="Proteomes" id="UP000824120"/>
    </source>
</evidence>
<dbReference type="EMBL" id="JACXVP010000010">
    <property type="protein sequence ID" value="KAG5583438.1"/>
    <property type="molecule type" value="Genomic_DNA"/>
</dbReference>
<gene>
    <name evidence="3" type="ORF">H5410_054065</name>
</gene>
<evidence type="ECO:0000259" key="2">
    <source>
        <dbReference type="Pfam" id="PF09331"/>
    </source>
</evidence>
<dbReference type="OrthoDB" id="1838254at2759"/>
<dbReference type="AlphaFoldDB" id="A0A9J5X848"/>
<dbReference type="PANTHER" id="PTHR48450:SF1">
    <property type="entry name" value="DUF1985 DOMAIN-CONTAINING PROTEIN"/>
    <property type="match status" value="1"/>
</dbReference>
<feature type="domain" description="DUF1985" evidence="2">
    <location>
        <begin position="77"/>
        <end position="153"/>
    </location>
</feature>
<keyword evidence="4" id="KW-1185">Reference proteome</keyword>
<feature type="region of interest" description="Disordered" evidence="1">
    <location>
        <begin position="47"/>
        <end position="68"/>
    </location>
</feature>
<organism evidence="3 4">
    <name type="scientific">Solanum commersonii</name>
    <name type="common">Commerson's wild potato</name>
    <name type="synonym">Commerson's nightshade</name>
    <dbReference type="NCBI Taxonomy" id="4109"/>
    <lineage>
        <taxon>Eukaryota</taxon>
        <taxon>Viridiplantae</taxon>
        <taxon>Streptophyta</taxon>
        <taxon>Embryophyta</taxon>
        <taxon>Tracheophyta</taxon>
        <taxon>Spermatophyta</taxon>
        <taxon>Magnoliopsida</taxon>
        <taxon>eudicotyledons</taxon>
        <taxon>Gunneridae</taxon>
        <taxon>Pentapetalae</taxon>
        <taxon>asterids</taxon>
        <taxon>lamiids</taxon>
        <taxon>Solanales</taxon>
        <taxon>Solanaceae</taxon>
        <taxon>Solanoideae</taxon>
        <taxon>Solaneae</taxon>
        <taxon>Solanum</taxon>
    </lineage>
</organism>
<accession>A0A9J5X848</accession>
<dbReference type="Proteomes" id="UP000824120">
    <property type="component" value="Chromosome 10"/>
</dbReference>
<evidence type="ECO:0000313" key="3">
    <source>
        <dbReference type="EMBL" id="KAG5583438.1"/>
    </source>
</evidence>
<proteinExistence type="predicted"/>
<dbReference type="InterPro" id="IPR015410">
    <property type="entry name" value="DUF1985"/>
</dbReference>
<reference evidence="3 4" key="1">
    <citation type="submission" date="2020-09" db="EMBL/GenBank/DDBJ databases">
        <title>De no assembly of potato wild relative species, Solanum commersonii.</title>
        <authorList>
            <person name="Cho K."/>
        </authorList>
    </citation>
    <scope>NUCLEOTIDE SEQUENCE [LARGE SCALE GENOMIC DNA]</scope>
    <source>
        <strain evidence="3">LZ3.2</strain>
        <tissue evidence="3">Leaf</tissue>
    </source>
</reference>
<evidence type="ECO:0000256" key="1">
    <source>
        <dbReference type="SAM" id="MobiDB-lite"/>
    </source>
</evidence>